<reference evidence="2 3" key="1">
    <citation type="journal article" date="2016" name="G3 (Bethesda)">
        <title>First Draft Assembly and Annotation of the Genome of a California Endemic Oak Quercus lobata Nee (Fagaceae).</title>
        <authorList>
            <person name="Sork V.L."/>
            <person name="Fitz-Gibbon S.T."/>
            <person name="Puiu D."/>
            <person name="Crepeau M."/>
            <person name="Gugger P.F."/>
            <person name="Sherman R."/>
            <person name="Stevens K."/>
            <person name="Langley C.H."/>
            <person name="Pellegrini M."/>
            <person name="Salzberg S.L."/>
        </authorList>
    </citation>
    <scope>NUCLEOTIDE SEQUENCE [LARGE SCALE GENOMIC DNA]</scope>
    <source>
        <strain evidence="2 3">cv. SW786</strain>
    </source>
</reference>
<reference evidence="2" key="2">
    <citation type="submission" date="2021-01" db="UniProtKB">
        <authorList>
            <consortium name="EnsemblPlants"/>
        </authorList>
    </citation>
    <scope>IDENTIFICATION</scope>
</reference>
<protein>
    <recommendedName>
        <fullName evidence="1">Reverse transcriptase zinc-binding domain-containing protein</fullName>
    </recommendedName>
</protein>
<dbReference type="Pfam" id="PF13966">
    <property type="entry name" value="zf-RVT"/>
    <property type="match status" value="1"/>
</dbReference>
<dbReference type="OMA" id="WHANTLP"/>
<organism evidence="2 3">
    <name type="scientific">Quercus lobata</name>
    <name type="common">Valley oak</name>
    <dbReference type="NCBI Taxonomy" id="97700"/>
    <lineage>
        <taxon>Eukaryota</taxon>
        <taxon>Viridiplantae</taxon>
        <taxon>Streptophyta</taxon>
        <taxon>Embryophyta</taxon>
        <taxon>Tracheophyta</taxon>
        <taxon>Spermatophyta</taxon>
        <taxon>Magnoliopsida</taxon>
        <taxon>eudicotyledons</taxon>
        <taxon>Gunneridae</taxon>
        <taxon>Pentapetalae</taxon>
        <taxon>rosids</taxon>
        <taxon>fabids</taxon>
        <taxon>Fagales</taxon>
        <taxon>Fagaceae</taxon>
        <taxon>Quercus</taxon>
    </lineage>
</organism>
<evidence type="ECO:0000313" key="3">
    <source>
        <dbReference type="Proteomes" id="UP000594261"/>
    </source>
</evidence>
<dbReference type="EMBL" id="LRBV02000004">
    <property type="status" value="NOT_ANNOTATED_CDS"/>
    <property type="molecule type" value="Genomic_DNA"/>
</dbReference>
<evidence type="ECO:0000313" key="2">
    <source>
        <dbReference type="EnsemblPlants" id="QL04p061584:mrna"/>
    </source>
</evidence>
<dbReference type="InterPro" id="IPR026960">
    <property type="entry name" value="RVT-Znf"/>
</dbReference>
<dbReference type="InParanoid" id="A0A7N2LIX3"/>
<sequence>MGSGAGIVDWDWWSSDVGAAIFLVIVPFLSPRCILSEDALVSELIEPGTGCWNTSKIDDAFLPFETSTIKAIPLSSRNYRDKLICTRNKQGIYTVKRAYRLLKEPSLVTNTGETFSRQYGQQFWKSLCSLLMPPKVKIFCWRAINEILPTGSKLFRKGILQSLSCDLCQEEPETVIHSLWECSFAKGNIELMWIVPENFEN</sequence>
<dbReference type="Proteomes" id="UP000594261">
    <property type="component" value="Chromosome 4"/>
</dbReference>
<accession>A0A7N2LIX3</accession>
<name>A0A7N2LIX3_QUELO</name>
<dbReference type="Gramene" id="QL04p061584:mrna">
    <property type="protein sequence ID" value="QL04p061584:mrna"/>
    <property type="gene ID" value="QL04p061584"/>
</dbReference>
<keyword evidence="3" id="KW-1185">Reference proteome</keyword>
<dbReference type="EnsemblPlants" id="QL04p061584:mrna">
    <property type="protein sequence ID" value="QL04p061584:mrna"/>
    <property type="gene ID" value="QL04p061584"/>
</dbReference>
<dbReference type="AlphaFoldDB" id="A0A7N2LIX3"/>
<proteinExistence type="predicted"/>
<evidence type="ECO:0000259" key="1">
    <source>
        <dbReference type="Pfam" id="PF13966"/>
    </source>
</evidence>
<feature type="domain" description="Reverse transcriptase zinc-binding" evidence="1">
    <location>
        <begin position="93"/>
        <end position="186"/>
    </location>
</feature>